<dbReference type="UniPathway" id="UPA00276">
    <property type="reaction ID" value="UER00406"/>
</dbReference>
<dbReference type="EC" id="2.7.1.26" evidence="4"/>
<dbReference type="GO" id="GO:0005739">
    <property type="term" value="C:mitochondrion"/>
    <property type="evidence" value="ECO:0007669"/>
    <property type="project" value="TreeGrafter"/>
</dbReference>
<dbReference type="GO" id="GO:0009231">
    <property type="term" value="P:riboflavin biosynthetic process"/>
    <property type="evidence" value="ECO:0007669"/>
    <property type="project" value="InterPro"/>
</dbReference>
<dbReference type="OrthoDB" id="276388at2759"/>
<dbReference type="Pfam" id="PF01687">
    <property type="entry name" value="Flavokinase"/>
    <property type="match status" value="1"/>
</dbReference>
<evidence type="ECO:0000256" key="3">
    <source>
        <dbReference type="ARBA" id="ARBA00010108"/>
    </source>
</evidence>
<dbReference type="InterPro" id="IPR023468">
    <property type="entry name" value="Riboflavin_kinase"/>
</dbReference>
<keyword evidence="14" id="KW-1185">Reference proteome</keyword>
<comment type="caution">
    <text evidence="13">The sequence shown here is derived from an EMBL/GenBank/DDBJ whole genome shotgun (WGS) entry which is preliminary data.</text>
</comment>
<dbReference type="RefSeq" id="XP_013239558.1">
    <property type="nucleotide sequence ID" value="XM_013384104.1"/>
</dbReference>
<evidence type="ECO:0000256" key="6">
    <source>
        <dbReference type="ARBA" id="ARBA00022630"/>
    </source>
</evidence>
<proteinExistence type="inferred from homology"/>
<dbReference type="GO" id="GO:0008531">
    <property type="term" value="F:riboflavin kinase activity"/>
    <property type="evidence" value="ECO:0007669"/>
    <property type="project" value="UniProtKB-EC"/>
</dbReference>
<keyword evidence="9" id="KW-0547">Nucleotide-binding</keyword>
<evidence type="ECO:0000259" key="12">
    <source>
        <dbReference type="SMART" id="SM00904"/>
    </source>
</evidence>
<keyword evidence="8" id="KW-0808">Transferase</keyword>
<dbReference type="GO" id="GO:0009398">
    <property type="term" value="P:FMN biosynthetic process"/>
    <property type="evidence" value="ECO:0007669"/>
    <property type="project" value="UniProtKB-UniPathway"/>
</dbReference>
<dbReference type="VEuPathDB" id="MicrosporidiaDB:DI09_10p280"/>
<dbReference type="Proteomes" id="UP000029725">
    <property type="component" value="Unassembled WGS sequence"/>
</dbReference>
<evidence type="ECO:0000256" key="5">
    <source>
        <dbReference type="ARBA" id="ARBA00017394"/>
    </source>
</evidence>
<dbReference type="GO" id="GO:0005524">
    <property type="term" value="F:ATP binding"/>
    <property type="evidence" value="ECO:0007669"/>
    <property type="project" value="UniProtKB-KW"/>
</dbReference>
<feature type="domain" description="Riboflavin kinase" evidence="12">
    <location>
        <begin position="2"/>
        <end position="71"/>
    </location>
</feature>
<keyword evidence="13" id="KW-0418">Kinase</keyword>
<dbReference type="SMART" id="SM00904">
    <property type="entry name" value="Flavokinase"/>
    <property type="match status" value="1"/>
</dbReference>
<keyword evidence="6" id="KW-0285">Flavoprotein</keyword>
<gene>
    <name evidence="13" type="ORF">DI09_10p280</name>
</gene>
<evidence type="ECO:0000256" key="10">
    <source>
        <dbReference type="ARBA" id="ARBA00022840"/>
    </source>
</evidence>
<dbReference type="HOGENOM" id="CLU_2590272_0_0_1"/>
<dbReference type="PANTHER" id="PTHR22749">
    <property type="entry name" value="RIBOFLAVIN KINASE/FMN ADENYLYLTRANSFERASE"/>
    <property type="match status" value="1"/>
</dbReference>
<comment type="function">
    <text evidence="1">Catalyzes the phosphorylation of riboflavin (vitamin B2) to form flavin mononucleotide (FMN) coenzyme.</text>
</comment>
<keyword evidence="10" id="KW-0067">ATP-binding</keyword>
<evidence type="ECO:0000313" key="13">
    <source>
        <dbReference type="EMBL" id="KGG53131.1"/>
    </source>
</evidence>
<evidence type="ECO:0000256" key="9">
    <source>
        <dbReference type="ARBA" id="ARBA00022741"/>
    </source>
</evidence>
<comment type="similarity">
    <text evidence="3">Belongs to the flavokinase family.</text>
</comment>
<evidence type="ECO:0000256" key="11">
    <source>
        <dbReference type="ARBA" id="ARBA00029960"/>
    </source>
</evidence>
<dbReference type="GeneID" id="25257983"/>
<reference evidence="13 14" key="1">
    <citation type="submission" date="2014-04" db="EMBL/GenBank/DDBJ databases">
        <title>A new species of microsporidia sheds light on the evolution of extreme parasitism.</title>
        <authorList>
            <person name="Haag K.L."/>
            <person name="James T.Y."/>
            <person name="Larsson R."/>
            <person name="Schaer T.M."/>
            <person name="Refardt D."/>
            <person name="Pombert J.-F."/>
            <person name="Ebert D."/>
        </authorList>
    </citation>
    <scope>NUCLEOTIDE SEQUENCE [LARGE SCALE GENOMIC DNA]</scope>
    <source>
        <strain evidence="13 14">UGP3</strain>
        <tissue evidence="13">Spores</tissue>
    </source>
</reference>
<name>A0A098VZF0_9MICR</name>
<sequence length="80" mass="9190">MVMSSGWNPHYENEERSVEVHLIDVLLEPFYGSKLCIVVCGYLREEKKYVNKDALVKDIYNDISNARELLKTNGDAALLQ</sequence>
<dbReference type="Gene3D" id="2.40.30.30">
    <property type="entry name" value="Riboflavin kinase-like"/>
    <property type="match status" value="1"/>
</dbReference>
<dbReference type="PANTHER" id="PTHR22749:SF6">
    <property type="entry name" value="RIBOFLAVIN KINASE"/>
    <property type="match status" value="1"/>
</dbReference>
<organism evidence="13 14">
    <name type="scientific">Mitosporidium daphniae</name>
    <dbReference type="NCBI Taxonomy" id="1485682"/>
    <lineage>
        <taxon>Eukaryota</taxon>
        <taxon>Fungi</taxon>
        <taxon>Fungi incertae sedis</taxon>
        <taxon>Microsporidia</taxon>
        <taxon>Mitosporidium</taxon>
    </lineage>
</organism>
<evidence type="ECO:0000256" key="1">
    <source>
        <dbReference type="ARBA" id="ARBA00003572"/>
    </source>
</evidence>
<comment type="pathway">
    <text evidence="2">Cofactor biosynthesis; FMN biosynthesis; FMN from riboflavin (ATP route): step 1/1.</text>
</comment>
<dbReference type="EMBL" id="JMKJ01000011">
    <property type="protein sequence ID" value="KGG53131.1"/>
    <property type="molecule type" value="Genomic_DNA"/>
</dbReference>
<dbReference type="InterPro" id="IPR015865">
    <property type="entry name" value="Riboflavin_kinase_bac/euk"/>
</dbReference>
<keyword evidence="7" id="KW-0288">FMN</keyword>
<protein>
    <recommendedName>
        <fullName evidence="5">Riboflavin kinase</fullName>
        <ecNumber evidence="4">2.7.1.26</ecNumber>
    </recommendedName>
    <alternativeName>
        <fullName evidence="11">Flavin mononucleotide kinase 1</fullName>
    </alternativeName>
</protein>
<evidence type="ECO:0000256" key="4">
    <source>
        <dbReference type="ARBA" id="ARBA00012105"/>
    </source>
</evidence>
<dbReference type="AlphaFoldDB" id="A0A098VZF0"/>
<evidence type="ECO:0000313" key="14">
    <source>
        <dbReference type="Proteomes" id="UP000029725"/>
    </source>
</evidence>
<accession>A0A098VZF0</accession>
<evidence type="ECO:0000256" key="8">
    <source>
        <dbReference type="ARBA" id="ARBA00022679"/>
    </source>
</evidence>
<evidence type="ECO:0000256" key="7">
    <source>
        <dbReference type="ARBA" id="ARBA00022643"/>
    </source>
</evidence>
<evidence type="ECO:0000256" key="2">
    <source>
        <dbReference type="ARBA" id="ARBA00005201"/>
    </source>
</evidence>
<dbReference type="SUPFAM" id="SSF82114">
    <property type="entry name" value="Riboflavin kinase-like"/>
    <property type="match status" value="1"/>
</dbReference>
<dbReference type="InterPro" id="IPR023465">
    <property type="entry name" value="Riboflavin_kinase_dom_sf"/>
</dbReference>